<dbReference type="AlphaFoldDB" id="A0A9J6C3U6"/>
<sequence>MHQVTMKRSKNCIFTAKRRQIGRKIILSATTDLKVVVEGKCKEKKEQTAIIDKLNIKMSDNTINKTNDLNDLRHQQQQQHQKYKTYNDLQSTCQKQSRRN</sequence>
<proteinExistence type="predicted"/>
<evidence type="ECO:0000313" key="3">
    <source>
        <dbReference type="Proteomes" id="UP001107558"/>
    </source>
</evidence>
<protein>
    <submittedName>
        <fullName evidence="2">Uncharacterized protein</fullName>
    </submittedName>
</protein>
<dbReference type="Proteomes" id="UP001107558">
    <property type="component" value="Chromosome 2"/>
</dbReference>
<name>A0A9J6C3U6_POLVA</name>
<reference evidence="2" key="1">
    <citation type="submission" date="2021-03" db="EMBL/GenBank/DDBJ databases">
        <title>Chromosome level genome of the anhydrobiotic midge Polypedilum vanderplanki.</title>
        <authorList>
            <person name="Yoshida Y."/>
            <person name="Kikawada T."/>
            <person name="Gusev O."/>
        </authorList>
    </citation>
    <scope>NUCLEOTIDE SEQUENCE</scope>
    <source>
        <strain evidence="2">NIAS01</strain>
        <tissue evidence="2">Whole body or cell culture</tissue>
    </source>
</reference>
<accession>A0A9J6C3U6</accession>
<comment type="caution">
    <text evidence="2">The sequence shown here is derived from an EMBL/GenBank/DDBJ whole genome shotgun (WGS) entry which is preliminary data.</text>
</comment>
<dbReference type="EMBL" id="JADBJN010000002">
    <property type="protein sequence ID" value="KAG5676687.1"/>
    <property type="molecule type" value="Genomic_DNA"/>
</dbReference>
<keyword evidence="3" id="KW-1185">Reference proteome</keyword>
<evidence type="ECO:0000256" key="1">
    <source>
        <dbReference type="SAM" id="MobiDB-lite"/>
    </source>
</evidence>
<feature type="region of interest" description="Disordered" evidence="1">
    <location>
        <begin position="73"/>
        <end position="100"/>
    </location>
</feature>
<gene>
    <name evidence="2" type="ORF">PVAND_006503</name>
</gene>
<feature type="compositionally biased region" description="Polar residues" evidence="1">
    <location>
        <begin position="87"/>
        <end position="100"/>
    </location>
</feature>
<evidence type="ECO:0000313" key="2">
    <source>
        <dbReference type="EMBL" id="KAG5676687.1"/>
    </source>
</evidence>
<organism evidence="2 3">
    <name type="scientific">Polypedilum vanderplanki</name>
    <name type="common">Sleeping chironomid midge</name>
    <dbReference type="NCBI Taxonomy" id="319348"/>
    <lineage>
        <taxon>Eukaryota</taxon>
        <taxon>Metazoa</taxon>
        <taxon>Ecdysozoa</taxon>
        <taxon>Arthropoda</taxon>
        <taxon>Hexapoda</taxon>
        <taxon>Insecta</taxon>
        <taxon>Pterygota</taxon>
        <taxon>Neoptera</taxon>
        <taxon>Endopterygota</taxon>
        <taxon>Diptera</taxon>
        <taxon>Nematocera</taxon>
        <taxon>Chironomoidea</taxon>
        <taxon>Chironomidae</taxon>
        <taxon>Chironominae</taxon>
        <taxon>Polypedilum</taxon>
        <taxon>Polypedilum</taxon>
    </lineage>
</organism>